<comment type="pathway">
    <text evidence="2">Secondary metabolite biosynthesis.</text>
</comment>
<dbReference type="GO" id="GO:0004497">
    <property type="term" value="F:monooxygenase activity"/>
    <property type="evidence" value="ECO:0007669"/>
    <property type="project" value="UniProtKB-KW"/>
</dbReference>
<dbReference type="Proteomes" id="UP000077069">
    <property type="component" value="Unassembled WGS sequence"/>
</dbReference>
<dbReference type="RefSeq" id="XP_018034277.1">
    <property type="nucleotide sequence ID" value="XM_018187739.1"/>
</dbReference>
<keyword evidence="5" id="KW-0560">Oxidoreductase</keyword>
<dbReference type="Pfam" id="PF00067">
    <property type="entry name" value="p450"/>
    <property type="match status" value="1"/>
</dbReference>
<organism evidence="9 10">
    <name type="scientific">Paraphaeosphaeria sporulosa</name>
    <dbReference type="NCBI Taxonomy" id="1460663"/>
    <lineage>
        <taxon>Eukaryota</taxon>
        <taxon>Fungi</taxon>
        <taxon>Dikarya</taxon>
        <taxon>Ascomycota</taxon>
        <taxon>Pezizomycotina</taxon>
        <taxon>Dothideomycetes</taxon>
        <taxon>Pleosporomycetidae</taxon>
        <taxon>Pleosporales</taxon>
        <taxon>Massarineae</taxon>
        <taxon>Didymosphaeriaceae</taxon>
        <taxon>Paraphaeosphaeria</taxon>
    </lineage>
</organism>
<dbReference type="SUPFAM" id="SSF48264">
    <property type="entry name" value="Cytochrome P450"/>
    <property type="match status" value="1"/>
</dbReference>
<evidence type="ECO:0000256" key="8">
    <source>
        <dbReference type="PIRSR" id="PIRSR602401-1"/>
    </source>
</evidence>
<evidence type="ECO:0000256" key="7">
    <source>
        <dbReference type="ARBA" id="ARBA00023033"/>
    </source>
</evidence>
<dbReference type="PANTHER" id="PTHR24305">
    <property type="entry name" value="CYTOCHROME P450"/>
    <property type="match status" value="1"/>
</dbReference>
<keyword evidence="10" id="KW-1185">Reference proteome</keyword>
<dbReference type="InterPro" id="IPR001128">
    <property type="entry name" value="Cyt_P450"/>
</dbReference>
<accession>A0A177CAN4</accession>
<keyword evidence="3 8" id="KW-0349">Heme</keyword>
<dbReference type="AlphaFoldDB" id="A0A177CAN4"/>
<reference evidence="9 10" key="1">
    <citation type="submission" date="2016-05" db="EMBL/GenBank/DDBJ databases">
        <title>Comparative analysis of secretome profiles of manganese(II)-oxidizing ascomycete fungi.</title>
        <authorList>
            <consortium name="DOE Joint Genome Institute"/>
            <person name="Zeiner C.A."/>
            <person name="Purvine S.O."/>
            <person name="Zink E.M."/>
            <person name="Wu S."/>
            <person name="Pasa-Tolic L."/>
            <person name="Chaput D.L."/>
            <person name="Haridas S."/>
            <person name="Grigoriev I.V."/>
            <person name="Santelli C.M."/>
            <person name="Hansel C.M."/>
        </authorList>
    </citation>
    <scope>NUCLEOTIDE SEQUENCE [LARGE SCALE GENOMIC DNA]</scope>
    <source>
        <strain evidence="9 10">AP3s5-JAC2a</strain>
    </source>
</reference>
<dbReference type="InterPro" id="IPR050121">
    <property type="entry name" value="Cytochrome_P450_monoxygenase"/>
</dbReference>
<dbReference type="GO" id="GO:0005506">
    <property type="term" value="F:iron ion binding"/>
    <property type="evidence" value="ECO:0007669"/>
    <property type="project" value="InterPro"/>
</dbReference>
<dbReference type="GO" id="GO:0020037">
    <property type="term" value="F:heme binding"/>
    <property type="evidence" value="ECO:0007669"/>
    <property type="project" value="InterPro"/>
</dbReference>
<dbReference type="STRING" id="1460663.A0A177CAN4"/>
<proteinExistence type="predicted"/>
<sequence length="538" mass="60230">MASTACSILVLLATLVGYFFFKLRKNRMKIRRLQQAGIDMPAEHSFVWGHLLQMAEAQKSFPVTASNDYGIATLAKPFTNGIFLIDTWPFSLPLLVISTPTAANALQKYSTSLLKPADVNGPLNTLCAGPSMMTMPEDQWKQWRLLFNPSFSITYLTQLAPTVASEVSIFCEKLRRVAREGKVIRLEPLASRLTIDVVGRISFGEPMGHQHRDNPIAATIRSQAKWISFSPIVEPWTVLNPKRPFILWNNNRLFKKHIGAVIDKRFAEAKAATLEKPKAKALLPAALESYIIDARRNGVSPDHLDPSFKSSLISNLIIFMVAGHETSSTTICMCFNTLAMNPEYLSRVRAEHDIVFGTDVSTAHIMSIVQQEPERLNQLPYTLAVIKETLRLYPPVSGIRMGTPEVSLPDDSGKLFPTEGVKIWTNHTSMHINAKYWPEAEKFLPERWLAKEGDRLYPTKGAWRPFEQGGRNCIGQALALIELKLVLVMTLREFDFEPAYAADDGEIFGSKAWIAGNQGVGGTPNQEYPVRVRFANRT</sequence>
<dbReference type="InterPro" id="IPR036396">
    <property type="entry name" value="Cyt_P450_sf"/>
</dbReference>
<protein>
    <submittedName>
        <fullName evidence="9">Cytochrome P450</fullName>
    </submittedName>
</protein>
<dbReference type="EMBL" id="KV441554">
    <property type="protein sequence ID" value="OAG03912.1"/>
    <property type="molecule type" value="Genomic_DNA"/>
</dbReference>
<dbReference type="GeneID" id="28771225"/>
<evidence type="ECO:0000256" key="1">
    <source>
        <dbReference type="ARBA" id="ARBA00001971"/>
    </source>
</evidence>
<keyword evidence="4 8" id="KW-0479">Metal-binding</keyword>
<dbReference type="PANTHER" id="PTHR24305:SF107">
    <property type="entry name" value="P450, PUTATIVE (EUROFUNG)-RELATED"/>
    <property type="match status" value="1"/>
</dbReference>
<evidence type="ECO:0000256" key="3">
    <source>
        <dbReference type="ARBA" id="ARBA00022617"/>
    </source>
</evidence>
<comment type="cofactor">
    <cofactor evidence="1 8">
        <name>heme</name>
        <dbReference type="ChEBI" id="CHEBI:30413"/>
    </cofactor>
</comment>
<evidence type="ECO:0000256" key="4">
    <source>
        <dbReference type="ARBA" id="ARBA00022723"/>
    </source>
</evidence>
<evidence type="ECO:0000256" key="5">
    <source>
        <dbReference type="ARBA" id="ARBA00023002"/>
    </source>
</evidence>
<dbReference type="InParanoid" id="A0A177CAN4"/>
<dbReference type="OrthoDB" id="10029320at2759"/>
<dbReference type="PRINTS" id="PR00463">
    <property type="entry name" value="EP450I"/>
</dbReference>
<feature type="binding site" description="axial binding residue" evidence="8">
    <location>
        <position position="473"/>
    </location>
    <ligand>
        <name>heme</name>
        <dbReference type="ChEBI" id="CHEBI:30413"/>
    </ligand>
    <ligandPart>
        <name>Fe</name>
        <dbReference type="ChEBI" id="CHEBI:18248"/>
    </ligandPart>
</feature>
<dbReference type="Gene3D" id="1.10.630.10">
    <property type="entry name" value="Cytochrome P450"/>
    <property type="match status" value="1"/>
</dbReference>
<dbReference type="CDD" id="cd11051">
    <property type="entry name" value="CYP59-like"/>
    <property type="match status" value="1"/>
</dbReference>
<evidence type="ECO:0000313" key="10">
    <source>
        <dbReference type="Proteomes" id="UP000077069"/>
    </source>
</evidence>
<dbReference type="InterPro" id="IPR002401">
    <property type="entry name" value="Cyt_P450_E_grp-I"/>
</dbReference>
<dbReference type="PRINTS" id="PR00385">
    <property type="entry name" value="P450"/>
</dbReference>
<name>A0A177CAN4_9PLEO</name>
<keyword evidence="7" id="KW-0503">Monooxygenase</keyword>
<evidence type="ECO:0000256" key="2">
    <source>
        <dbReference type="ARBA" id="ARBA00005179"/>
    </source>
</evidence>
<evidence type="ECO:0000256" key="6">
    <source>
        <dbReference type="ARBA" id="ARBA00023004"/>
    </source>
</evidence>
<dbReference type="GO" id="GO:0016705">
    <property type="term" value="F:oxidoreductase activity, acting on paired donors, with incorporation or reduction of molecular oxygen"/>
    <property type="evidence" value="ECO:0007669"/>
    <property type="project" value="InterPro"/>
</dbReference>
<gene>
    <name evidence="9" type="ORF">CC84DRAFT_872493</name>
</gene>
<evidence type="ECO:0000313" key="9">
    <source>
        <dbReference type="EMBL" id="OAG03912.1"/>
    </source>
</evidence>
<keyword evidence="6 8" id="KW-0408">Iron</keyword>